<reference evidence="1" key="1">
    <citation type="submission" date="2021-02" db="EMBL/GenBank/DDBJ databases">
        <authorList>
            <person name="Nowell W R."/>
        </authorList>
    </citation>
    <scope>NUCLEOTIDE SEQUENCE</scope>
</reference>
<proteinExistence type="predicted"/>
<protein>
    <submittedName>
        <fullName evidence="1">Uncharacterized protein</fullName>
    </submittedName>
</protein>
<evidence type="ECO:0000313" key="1">
    <source>
        <dbReference type="EMBL" id="CAF1374080.1"/>
    </source>
</evidence>
<organism evidence="1 2">
    <name type="scientific">Rotaria sordida</name>
    <dbReference type="NCBI Taxonomy" id="392033"/>
    <lineage>
        <taxon>Eukaryota</taxon>
        <taxon>Metazoa</taxon>
        <taxon>Spiralia</taxon>
        <taxon>Gnathifera</taxon>
        <taxon>Rotifera</taxon>
        <taxon>Eurotatoria</taxon>
        <taxon>Bdelloidea</taxon>
        <taxon>Philodinida</taxon>
        <taxon>Philodinidae</taxon>
        <taxon>Rotaria</taxon>
    </lineage>
</organism>
<dbReference type="Proteomes" id="UP000663864">
    <property type="component" value="Unassembled WGS sequence"/>
</dbReference>
<name>A0A815IX36_9BILA</name>
<evidence type="ECO:0000313" key="2">
    <source>
        <dbReference type="Proteomes" id="UP000663864"/>
    </source>
</evidence>
<dbReference type="EMBL" id="CAJNOT010003264">
    <property type="protein sequence ID" value="CAF1374080.1"/>
    <property type="molecule type" value="Genomic_DNA"/>
</dbReference>
<feature type="non-terminal residue" evidence="1">
    <location>
        <position position="1"/>
    </location>
</feature>
<sequence length="10" mass="1116">IVRSANGRFP</sequence>
<gene>
    <name evidence="1" type="ORF">ZHD862_LOCUS31757</name>
</gene>
<comment type="caution">
    <text evidence="1">The sequence shown here is derived from an EMBL/GenBank/DDBJ whole genome shotgun (WGS) entry which is preliminary data.</text>
</comment>
<accession>A0A815IX36</accession>